<protein>
    <recommendedName>
        <fullName evidence="2">Ice-binding protein C-terminal domain-containing protein</fullName>
    </recommendedName>
</protein>
<dbReference type="AlphaFoldDB" id="A0A5C5ZH48"/>
<dbReference type="Pfam" id="PF07589">
    <property type="entry name" value="PEP-CTERM"/>
    <property type="match status" value="1"/>
</dbReference>
<feature type="chain" id="PRO_5022859151" description="Ice-binding protein C-terminal domain-containing protein" evidence="1">
    <location>
        <begin position="27"/>
        <end position="297"/>
    </location>
</feature>
<organism evidence="3 4">
    <name type="scientific">Pseudobythopirellula maris</name>
    <dbReference type="NCBI Taxonomy" id="2527991"/>
    <lineage>
        <taxon>Bacteria</taxon>
        <taxon>Pseudomonadati</taxon>
        <taxon>Planctomycetota</taxon>
        <taxon>Planctomycetia</taxon>
        <taxon>Pirellulales</taxon>
        <taxon>Lacipirellulaceae</taxon>
        <taxon>Pseudobythopirellula</taxon>
    </lineage>
</organism>
<accession>A0A5C5ZH48</accession>
<dbReference type="OrthoDB" id="9792428at2"/>
<feature type="signal peptide" evidence="1">
    <location>
        <begin position="1"/>
        <end position="26"/>
    </location>
</feature>
<proteinExistence type="predicted"/>
<evidence type="ECO:0000259" key="2">
    <source>
        <dbReference type="Pfam" id="PF07589"/>
    </source>
</evidence>
<dbReference type="RefSeq" id="WP_146402625.1">
    <property type="nucleotide sequence ID" value="NZ_SJPQ01000004.1"/>
</dbReference>
<dbReference type="SUPFAM" id="SSF52266">
    <property type="entry name" value="SGNH hydrolase"/>
    <property type="match status" value="1"/>
</dbReference>
<dbReference type="GO" id="GO:0016788">
    <property type="term" value="F:hydrolase activity, acting on ester bonds"/>
    <property type="evidence" value="ECO:0007669"/>
    <property type="project" value="UniProtKB-ARBA"/>
</dbReference>
<evidence type="ECO:0000313" key="3">
    <source>
        <dbReference type="EMBL" id="TWT86662.1"/>
    </source>
</evidence>
<dbReference type="Gene3D" id="3.40.50.1110">
    <property type="entry name" value="SGNH hydrolase"/>
    <property type="match status" value="1"/>
</dbReference>
<keyword evidence="4" id="KW-1185">Reference proteome</keyword>
<feature type="domain" description="Ice-binding protein C-terminal" evidence="2">
    <location>
        <begin position="271"/>
        <end position="288"/>
    </location>
</feature>
<dbReference type="Proteomes" id="UP000315440">
    <property type="component" value="Unassembled WGS sequence"/>
</dbReference>
<name>A0A5C5ZH48_9BACT</name>
<gene>
    <name evidence="3" type="ORF">Mal64_34910</name>
</gene>
<keyword evidence="1" id="KW-0732">Signal</keyword>
<dbReference type="InterPro" id="IPR036514">
    <property type="entry name" value="SGNH_hydro_sf"/>
</dbReference>
<evidence type="ECO:0000256" key="1">
    <source>
        <dbReference type="SAM" id="SignalP"/>
    </source>
</evidence>
<dbReference type="InterPro" id="IPR013424">
    <property type="entry name" value="Ice-binding_C"/>
</dbReference>
<reference evidence="3 4" key="1">
    <citation type="submission" date="2019-02" db="EMBL/GenBank/DDBJ databases">
        <title>Deep-cultivation of Planctomycetes and their phenomic and genomic characterization uncovers novel biology.</title>
        <authorList>
            <person name="Wiegand S."/>
            <person name="Jogler M."/>
            <person name="Boedeker C."/>
            <person name="Pinto D."/>
            <person name="Vollmers J."/>
            <person name="Rivas-Marin E."/>
            <person name="Kohn T."/>
            <person name="Peeters S.H."/>
            <person name="Heuer A."/>
            <person name="Rast P."/>
            <person name="Oberbeckmann S."/>
            <person name="Bunk B."/>
            <person name="Jeske O."/>
            <person name="Meyerdierks A."/>
            <person name="Storesund J.E."/>
            <person name="Kallscheuer N."/>
            <person name="Luecker S."/>
            <person name="Lage O.M."/>
            <person name="Pohl T."/>
            <person name="Merkel B.J."/>
            <person name="Hornburger P."/>
            <person name="Mueller R.-W."/>
            <person name="Bruemmer F."/>
            <person name="Labrenz M."/>
            <person name="Spormann A.M."/>
            <person name="Op Den Camp H."/>
            <person name="Overmann J."/>
            <person name="Amann R."/>
            <person name="Jetten M.S.M."/>
            <person name="Mascher T."/>
            <person name="Medema M.H."/>
            <person name="Devos D.P."/>
            <person name="Kaster A.-K."/>
            <person name="Ovreas L."/>
            <person name="Rohde M."/>
            <person name="Galperin M.Y."/>
            <person name="Jogler C."/>
        </authorList>
    </citation>
    <scope>NUCLEOTIDE SEQUENCE [LARGE SCALE GENOMIC DNA]</scope>
    <source>
        <strain evidence="3 4">Mal64</strain>
    </source>
</reference>
<dbReference type="EMBL" id="SJPQ01000004">
    <property type="protein sequence ID" value="TWT86662.1"/>
    <property type="molecule type" value="Genomic_DNA"/>
</dbReference>
<comment type="caution">
    <text evidence="3">The sequence shown here is derived from an EMBL/GenBank/DDBJ whole genome shotgun (WGS) entry which is preliminary data.</text>
</comment>
<evidence type="ECO:0000313" key="4">
    <source>
        <dbReference type="Proteomes" id="UP000315440"/>
    </source>
</evidence>
<sequence precursor="true">MKRIFQATAFAAVVLALAGSPRAAWAELNILYYGNSFTNATCCGGSRSVPAVVSDIAVAAGHPAPFQHNAAVNGQALSWHLLNNTAAIDSEIASGDDWDIVVLQDYSTSPTRLGNLSVHLSSTLAMYQQVATRSPGVRAVMYETWARGPSHSYYTGGSPAFPGGPAEMQAELRDGYLQSTANINATAGDGVALYAPAGDAWQAAGFASNLYAGDIYHANNRGSLLNALVLYGTIYGDTTTSDIDLSGVLSSLGLSTADGQTLTAAADSVLVPEPTSLVLAALGLAAMANPRRRTALV</sequence>